<comment type="caution">
    <text evidence="7">The sequence shown here is derived from an EMBL/GenBank/DDBJ whole genome shotgun (WGS) entry which is preliminary data.</text>
</comment>
<comment type="subcellular location">
    <subcellularLocation>
        <location evidence="1">Membrane</location>
        <topology evidence="1">Multi-pass membrane protein</topology>
    </subcellularLocation>
</comment>
<organism evidence="7 8">
    <name type="scientific">Ditylenchus destructor</name>
    <dbReference type="NCBI Taxonomy" id="166010"/>
    <lineage>
        <taxon>Eukaryota</taxon>
        <taxon>Metazoa</taxon>
        <taxon>Ecdysozoa</taxon>
        <taxon>Nematoda</taxon>
        <taxon>Chromadorea</taxon>
        <taxon>Rhabditida</taxon>
        <taxon>Tylenchina</taxon>
        <taxon>Tylenchomorpha</taxon>
        <taxon>Sphaerularioidea</taxon>
        <taxon>Anguinidae</taxon>
        <taxon>Anguininae</taxon>
        <taxon>Ditylenchus</taxon>
    </lineage>
</organism>
<dbReference type="GO" id="GO:0015179">
    <property type="term" value="F:L-amino acid transmembrane transporter activity"/>
    <property type="evidence" value="ECO:0007669"/>
    <property type="project" value="TreeGrafter"/>
</dbReference>
<evidence type="ECO:0000256" key="3">
    <source>
        <dbReference type="ARBA" id="ARBA00022989"/>
    </source>
</evidence>
<evidence type="ECO:0000313" key="7">
    <source>
        <dbReference type="EMBL" id="KAI1719934.1"/>
    </source>
</evidence>
<evidence type="ECO:0000256" key="2">
    <source>
        <dbReference type="ARBA" id="ARBA00022692"/>
    </source>
</evidence>
<dbReference type="PANTHER" id="PTHR22950">
    <property type="entry name" value="AMINO ACID TRANSPORTER"/>
    <property type="match status" value="1"/>
</dbReference>
<accession>A0AAD4R6I5</accession>
<evidence type="ECO:0000256" key="5">
    <source>
        <dbReference type="SAM" id="Phobius"/>
    </source>
</evidence>
<dbReference type="Pfam" id="PF01490">
    <property type="entry name" value="Aa_trans"/>
    <property type="match status" value="1"/>
</dbReference>
<dbReference type="Proteomes" id="UP001201812">
    <property type="component" value="Unassembled WGS sequence"/>
</dbReference>
<evidence type="ECO:0000259" key="6">
    <source>
        <dbReference type="Pfam" id="PF01490"/>
    </source>
</evidence>
<reference evidence="7" key="1">
    <citation type="submission" date="2022-01" db="EMBL/GenBank/DDBJ databases">
        <title>Genome Sequence Resource for Two Populations of Ditylenchus destructor, the Migratory Endoparasitic Phytonematode.</title>
        <authorList>
            <person name="Zhang H."/>
            <person name="Lin R."/>
            <person name="Xie B."/>
        </authorList>
    </citation>
    <scope>NUCLEOTIDE SEQUENCE</scope>
    <source>
        <strain evidence="7">BazhouSP</strain>
    </source>
</reference>
<proteinExistence type="predicted"/>
<evidence type="ECO:0000256" key="4">
    <source>
        <dbReference type="ARBA" id="ARBA00023136"/>
    </source>
</evidence>
<dbReference type="AlphaFoldDB" id="A0AAD4R6I5"/>
<feature type="transmembrane region" description="Helical" evidence="5">
    <location>
        <begin position="92"/>
        <end position="109"/>
    </location>
</feature>
<feature type="transmembrane region" description="Helical" evidence="5">
    <location>
        <begin position="174"/>
        <end position="196"/>
    </location>
</feature>
<protein>
    <submittedName>
        <fullName evidence="7">Transmembrane amino acid transporter protein domain-containing protein</fullName>
    </submittedName>
</protein>
<dbReference type="PANTHER" id="PTHR22950:SF703">
    <property type="entry name" value="AMINO ACID TRANSPORTER TRANSMEMBRANE DOMAIN-CONTAINING PROTEIN"/>
    <property type="match status" value="1"/>
</dbReference>
<sequence>MKRPQQWTWSAILAFTIVFAMYIPIAYFGYVVYGTSLKESIITSIQSPLIQQAANLFIAAHCILTLTIVINPLNQEMEHLLKIPHHFGWQRVAIRTTTLLSIVFCAETVPSFGPILNLIGGTCVALTSAILPNMFYLFLHAQDDSELNVDAKYKDTPKIPSIKDVIQRAPFTELVINCAVIALAIICGIATTYSALLELATSNFSSPCYLSTSNDAQAITSDSAMFHIQCCGSGNVSRLGVGPDYCPSIV</sequence>
<keyword evidence="4 5" id="KW-0472">Membrane</keyword>
<dbReference type="GO" id="GO:0005774">
    <property type="term" value="C:vacuolar membrane"/>
    <property type="evidence" value="ECO:0007669"/>
    <property type="project" value="TreeGrafter"/>
</dbReference>
<feature type="transmembrane region" description="Helical" evidence="5">
    <location>
        <begin position="53"/>
        <end position="71"/>
    </location>
</feature>
<evidence type="ECO:0000313" key="8">
    <source>
        <dbReference type="Proteomes" id="UP001201812"/>
    </source>
</evidence>
<evidence type="ECO:0000256" key="1">
    <source>
        <dbReference type="ARBA" id="ARBA00004141"/>
    </source>
</evidence>
<feature type="transmembrane region" description="Helical" evidence="5">
    <location>
        <begin position="115"/>
        <end position="139"/>
    </location>
</feature>
<feature type="domain" description="Amino acid transporter transmembrane" evidence="6">
    <location>
        <begin position="1"/>
        <end position="144"/>
    </location>
</feature>
<feature type="transmembrane region" description="Helical" evidence="5">
    <location>
        <begin position="12"/>
        <end position="33"/>
    </location>
</feature>
<dbReference type="InterPro" id="IPR013057">
    <property type="entry name" value="AA_transpt_TM"/>
</dbReference>
<name>A0AAD4R6I5_9BILA</name>
<keyword evidence="2 5" id="KW-0812">Transmembrane</keyword>
<keyword evidence="3 5" id="KW-1133">Transmembrane helix</keyword>
<keyword evidence="8" id="KW-1185">Reference proteome</keyword>
<dbReference type="EMBL" id="JAKKPZ010000006">
    <property type="protein sequence ID" value="KAI1719934.1"/>
    <property type="molecule type" value="Genomic_DNA"/>
</dbReference>
<gene>
    <name evidence="7" type="ORF">DdX_05296</name>
</gene>